<evidence type="ECO:0000313" key="2">
    <source>
        <dbReference type="Proteomes" id="UP000009058"/>
    </source>
</evidence>
<gene>
    <name evidence="1" type="ORF">MGG_17717</name>
</gene>
<evidence type="ECO:0000313" key="1">
    <source>
        <dbReference type="EMBL" id="EHA47513.1"/>
    </source>
</evidence>
<dbReference type="RefSeq" id="XP_003719880.1">
    <property type="nucleotide sequence ID" value="XM_003719832.1"/>
</dbReference>
<keyword evidence="2" id="KW-1185">Reference proteome</keyword>
<name>G4NH03_PYRO7</name>
<protein>
    <submittedName>
        <fullName evidence="1">Uncharacterized protein</fullName>
    </submittedName>
</protein>
<dbReference type="OrthoDB" id="10487786at2759"/>
<sequence length="172" mass="19542">MLAILLQSAHFAPRHRATQASTGPRRARSDLMTGFLVSGKEKKGTRIRRKIKASLASRAYACHAHRISIVHTYCRYVRGVQSHTHSFTLYGCAPRSCHSLPLGAISIRFMSYSRYFATCSMGSFVKFSRWYPRYCSNKSMDARVRKLKSFLIFPTRVSSQPTILQSEEPACK</sequence>
<reference key="2">
    <citation type="submission" date="2011-05" db="EMBL/GenBank/DDBJ databases">
        <title>The Genome Sequence of Magnaporthe oryzae 70-15.</title>
        <authorList>
            <consortium name="The Broad Institute Genome Sequencing Platform"/>
            <person name="Ma L.-J."/>
            <person name="Dead R."/>
            <person name="Young S.K."/>
            <person name="Zeng Q."/>
            <person name="Gargeya S."/>
            <person name="Fitzgerald M."/>
            <person name="Haas B."/>
            <person name="Abouelleil A."/>
            <person name="Alvarado L."/>
            <person name="Arachchi H.M."/>
            <person name="Berlin A."/>
            <person name="Brown A."/>
            <person name="Chapman S.B."/>
            <person name="Chen Z."/>
            <person name="Dunbar C."/>
            <person name="Freedman E."/>
            <person name="Gearin G."/>
            <person name="Gellesch M."/>
            <person name="Goldberg J."/>
            <person name="Griggs A."/>
            <person name="Gujja S."/>
            <person name="Heiman D."/>
            <person name="Howarth C."/>
            <person name="Larson L."/>
            <person name="Lui A."/>
            <person name="MacDonald P.J.P."/>
            <person name="Mehta T."/>
            <person name="Montmayeur A."/>
            <person name="Murphy C."/>
            <person name="Neiman D."/>
            <person name="Pearson M."/>
            <person name="Priest M."/>
            <person name="Roberts A."/>
            <person name="Saif S."/>
            <person name="Shea T."/>
            <person name="Shenoy N."/>
            <person name="Sisk P."/>
            <person name="Stolte C."/>
            <person name="Sykes S."/>
            <person name="Yandava C."/>
            <person name="Wortman J."/>
            <person name="Nusbaum C."/>
            <person name="Birren B."/>
        </authorList>
    </citation>
    <scope>NUCLEOTIDE SEQUENCE</scope>
    <source>
        <strain>70-15</strain>
    </source>
</reference>
<dbReference type="VEuPathDB" id="FungiDB:MGG_17717"/>
<dbReference type="AlphaFoldDB" id="G4NH03"/>
<accession>G4NH03</accession>
<reference evidence="1 2" key="1">
    <citation type="journal article" date="2005" name="Nature">
        <title>The genome sequence of the rice blast fungus Magnaporthe grisea.</title>
        <authorList>
            <person name="Dean R.A."/>
            <person name="Talbot N.J."/>
            <person name="Ebbole D.J."/>
            <person name="Farman M.L."/>
            <person name="Mitchell T.K."/>
            <person name="Orbach M.J."/>
            <person name="Thon M."/>
            <person name="Kulkarni R."/>
            <person name="Xu J.R."/>
            <person name="Pan H."/>
            <person name="Read N.D."/>
            <person name="Lee Y.H."/>
            <person name="Carbone I."/>
            <person name="Brown D."/>
            <person name="Oh Y.Y."/>
            <person name="Donofrio N."/>
            <person name="Jeong J.S."/>
            <person name="Soanes D.M."/>
            <person name="Djonovic S."/>
            <person name="Kolomiets E."/>
            <person name="Rehmeyer C."/>
            <person name="Li W."/>
            <person name="Harding M."/>
            <person name="Kim S."/>
            <person name="Lebrun M.H."/>
            <person name="Bohnert H."/>
            <person name="Coughlan S."/>
            <person name="Butler J."/>
            <person name="Calvo S."/>
            <person name="Ma L.J."/>
            <person name="Nicol R."/>
            <person name="Purcell S."/>
            <person name="Nusbaum C."/>
            <person name="Galagan J.E."/>
            <person name="Birren B.W."/>
        </authorList>
    </citation>
    <scope>NUCLEOTIDE SEQUENCE [LARGE SCALE GENOMIC DNA]</scope>
    <source>
        <strain evidence="2">70-15 / ATCC MYA-4617 / FGSC 8958</strain>
    </source>
</reference>
<proteinExistence type="predicted"/>
<dbReference type="EMBL" id="CM001236">
    <property type="protein sequence ID" value="EHA47513.1"/>
    <property type="molecule type" value="Genomic_DNA"/>
</dbReference>
<dbReference type="Proteomes" id="UP000009058">
    <property type="component" value="Chromosome 6"/>
</dbReference>
<dbReference type="GeneID" id="12986253"/>
<organism evidence="1 2">
    <name type="scientific">Pyricularia oryzae (strain 70-15 / ATCC MYA-4617 / FGSC 8958)</name>
    <name type="common">Rice blast fungus</name>
    <name type="synonym">Magnaporthe oryzae</name>
    <dbReference type="NCBI Taxonomy" id="242507"/>
    <lineage>
        <taxon>Eukaryota</taxon>
        <taxon>Fungi</taxon>
        <taxon>Dikarya</taxon>
        <taxon>Ascomycota</taxon>
        <taxon>Pezizomycotina</taxon>
        <taxon>Sordariomycetes</taxon>
        <taxon>Sordariomycetidae</taxon>
        <taxon>Magnaporthales</taxon>
        <taxon>Pyriculariaceae</taxon>
        <taxon>Pyricularia</taxon>
    </lineage>
</organism>